<dbReference type="PROSITE" id="PS00018">
    <property type="entry name" value="EF_HAND_1"/>
    <property type="match status" value="1"/>
</dbReference>
<accession>A0A2C5YKT7</accession>
<evidence type="ECO:0000313" key="4">
    <source>
        <dbReference type="Proteomes" id="UP000226431"/>
    </source>
</evidence>
<sequence>MLLWPGYPPEKLTAAGYPQEKAAVNPPERSPPVDDDQLDTSNPANLQCGAPPASHFVGAGAVIDDVGTFNGGSYRISHRDTNSILTVQLAMGCVMIAMSPTITLRGQIKFSVKKVISGADVNMSKYIGPGELLLGPHMLGDITSIRLTGNDSWNVGHDAYLASTQGVIKDHKRQGLGKAIFSGEGLWIYKMSGTGIMWVTSFGAIIRKDLADGEKYMVDNGHLVAWNTKYVLERVASGGIISNLAAGEGLVCKFTGPGSIFIQTRSALKETKYSSDPSMPSSSAIVLTPSPRIDGQRALQQLASALDVEVTMTVAPPGSKPTARSAAPRAKRDGSDDQRMPTKLLEALKNPNWRQRRSSSESSSNADLDVTGHERSRSRYSTSGSFDSDKVEPDNINNRKISPIDRQFNTRNVAVAPHAPARQDGVDDRRDELSGLCHVTRHQNLDPSPYGGYGPQLFHLAIVDADDTAGVVHSLGNAAGVVHSVTGLSYPVPLALIRRSKPLGGKQAPWIPGKYQMNSSDEYQTSGQAPNGKQVSRDLAWEKVIKKLNKSDGSTTTTTTRSSRDSGYGTASGSEEHAVEVPRFVYHRHPVSHGGRRVLREQTASDHSITYGLEGGCRVIEAPPVAAKEPVISEAFKFRHDLNPKAREFLSSPTWSQQSLGKNADAPMTTTQLRPAETVTTTQLPVEPCPLYAPVSMPYHHSLIPLQPPELPTLQPLQPLQPLRPPPLLSLGNRLPPQPNWTAGPGHGFGPGPMAKVDRPAPVPKPRVPNACDQQAYEAYIEQRKATEPGYAMECRLRQQRRAKRGHGGRVEYEASQLLMLRGKA</sequence>
<dbReference type="OrthoDB" id="1705416at2759"/>
<keyword evidence="1" id="KW-0496">Mitochondrion</keyword>
<dbReference type="SUPFAM" id="SSF51219">
    <property type="entry name" value="TRAP-like"/>
    <property type="match status" value="1"/>
</dbReference>
<reference evidence="3 4" key="1">
    <citation type="submission" date="2017-06" db="EMBL/GenBank/DDBJ databases">
        <title>Ant-infecting Ophiocordyceps genomes reveal a high diversity of potential behavioral manipulation genes and a possible major role for enterotoxins.</title>
        <authorList>
            <person name="De Bekker C."/>
            <person name="Evans H.C."/>
            <person name="Brachmann A."/>
            <person name="Hughes D.P."/>
        </authorList>
    </citation>
    <scope>NUCLEOTIDE SEQUENCE [LARGE SCALE GENOMIC DNA]</scope>
    <source>
        <strain evidence="3 4">Map16</strain>
    </source>
</reference>
<evidence type="ECO:0000256" key="1">
    <source>
        <dbReference type="RuleBase" id="RU363045"/>
    </source>
</evidence>
<comment type="subcellular location">
    <subcellularLocation>
        <location evidence="1">Mitochondrion</location>
    </subcellularLocation>
</comment>
<dbReference type="InterPro" id="IPR016031">
    <property type="entry name" value="Trp_RNA-bd_attenuator-like_dom"/>
</dbReference>
<feature type="region of interest" description="Disordered" evidence="2">
    <location>
        <begin position="741"/>
        <end position="769"/>
    </location>
</feature>
<dbReference type="Proteomes" id="UP000226431">
    <property type="component" value="Unassembled WGS sequence"/>
</dbReference>
<proteinExistence type="inferred from homology"/>
<dbReference type="Pfam" id="PF01987">
    <property type="entry name" value="AIM24"/>
    <property type="match status" value="1"/>
</dbReference>
<feature type="compositionally biased region" description="Basic and acidic residues" evidence="2">
    <location>
        <begin position="330"/>
        <end position="340"/>
    </location>
</feature>
<feature type="region of interest" description="Disordered" evidence="2">
    <location>
        <begin position="13"/>
        <end position="44"/>
    </location>
</feature>
<evidence type="ECO:0000313" key="3">
    <source>
        <dbReference type="EMBL" id="PHH68110.1"/>
    </source>
</evidence>
<dbReference type="InterPro" id="IPR018247">
    <property type="entry name" value="EF_Hand_1_Ca_BS"/>
</dbReference>
<dbReference type="AlphaFoldDB" id="A0A2C5YKT7"/>
<dbReference type="PANTHER" id="PTHR31801:SF0">
    <property type="entry name" value="ALTERED INHERITANCE OF MITOCHONDRIA PROTEIN 24, MITOCHONDRIAL"/>
    <property type="match status" value="1"/>
</dbReference>
<keyword evidence="4" id="KW-1185">Reference proteome</keyword>
<name>A0A2C5YKT7_9HYPO</name>
<gene>
    <name evidence="3" type="ORF">CDD80_243</name>
</gene>
<feature type="region of interest" description="Disordered" evidence="2">
    <location>
        <begin position="551"/>
        <end position="582"/>
    </location>
</feature>
<dbReference type="Gene3D" id="3.60.160.10">
    <property type="entry name" value="Mitochondrial biogenesis AIM24"/>
    <property type="match status" value="1"/>
</dbReference>
<feature type="compositionally biased region" description="Low complexity" evidence="2">
    <location>
        <begin position="551"/>
        <end position="567"/>
    </location>
</feature>
<evidence type="ECO:0000256" key="2">
    <source>
        <dbReference type="SAM" id="MobiDB-lite"/>
    </source>
</evidence>
<organism evidence="3 4">
    <name type="scientific">Ophiocordyceps camponoti-rufipedis</name>
    <dbReference type="NCBI Taxonomy" id="2004952"/>
    <lineage>
        <taxon>Eukaryota</taxon>
        <taxon>Fungi</taxon>
        <taxon>Dikarya</taxon>
        <taxon>Ascomycota</taxon>
        <taxon>Pezizomycotina</taxon>
        <taxon>Sordariomycetes</taxon>
        <taxon>Hypocreomycetidae</taxon>
        <taxon>Hypocreales</taxon>
        <taxon>Ophiocordycipitaceae</taxon>
        <taxon>Ophiocordyceps</taxon>
    </lineage>
</organism>
<dbReference type="GO" id="GO:0005739">
    <property type="term" value="C:mitochondrion"/>
    <property type="evidence" value="ECO:0007669"/>
    <property type="project" value="UniProtKB-SubCell"/>
</dbReference>
<dbReference type="InterPro" id="IPR002838">
    <property type="entry name" value="AIM24"/>
</dbReference>
<dbReference type="PANTHER" id="PTHR31801">
    <property type="entry name" value="ALTERED INHERITANCE OF MITOCHONDRIA PROTEIN 24, MITOCHONDRIAL"/>
    <property type="match status" value="1"/>
</dbReference>
<dbReference type="InterPro" id="IPR036983">
    <property type="entry name" value="AIM24_sf"/>
</dbReference>
<dbReference type="STRING" id="2004952.A0A2C5YKT7"/>
<dbReference type="EMBL" id="NJES01001055">
    <property type="protein sequence ID" value="PHH68110.1"/>
    <property type="molecule type" value="Genomic_DNA"/>
</dbReference>
<comment type="similarity">
    <text evidence="1">Belongs to the AIM24 family.</text>
</comment>
<protein>
    <recommendedName>
        <fullName evidence="1">Altered inheritance of mitochondria protein 24, mitochondrial</fullName>
    </recommendedName>
</protein>
<feature type="region of interest" description="Disordered" evidence="2">
    <location>
        <begin position="313"/>
        <end position="400"/>
    </location>
</feature>
<comment type="caution">
    <text evidence="3">The sequence shown here is derived from an EMBL/GenBank/DDBJ whole genome shotgun (WGS) entry which is preliminary data.</text>
</comment>